<gene>
    <name evidence="13" type="primary">cysC</name>
    <name evidence="17" type="ORF">SAMN05216290_0938</name>
</gene>
<evidence type="ECO:0000256" key="12">
    <source>
        <dbReference type="ARBA" id="ARBA00031464"/>
    </source>
</evidence>
<dbReference type="NCBIfam" id="TIGR00455">
    <property type="entry name" value="apsK"/>
    <property type="match status" value="1"/>
</dbReference>
<dbReference type="InterPro" id="IPR027417">
    <property type="entry name" value="P-loop_NTPase"/>
</dbReference>
<evidence type="ECO:0000313" key="18">
    <source>
        <dbReference type="Proteomes" id="UP000199437"/>
    </source>
</evidence>
<dbReference type="EC" id="2.7.1.25" evidence="5 13"/>
<evidence type="ECO:0000256" key="2">
    <source>
        <dbReference type="ARBA" id="ARBA00002632"/>
    </source>
</evidence>
<comment type="function">
    <text evidence="2 13 14">Catalyzes the synthesis of activated sulfate.</text>
</comment>
<dbReference type="HAMAP" id="MF_00065">
    <property type="entry name" value="Adenylyl_sulf_kinase"/>
    <property type="match status" value="1"/>
</dbReference>
<dbReference type="UniPathway" id="UPA00140">
    <property type="reaction ID" value="UER00205"/>
</dbReference>
<evidence type="ECO:0000256" key="5">
    <source>
        <dbReference type="ARBA" id="ARBA00012121"/>
    </source>
</evidence>
<dbReference type="Pfam" id="PF09834">
    <property type="entry name" value="DUF2061"/>
    <property type="match status" value="1"/>
</dbReference>
<feature type="binding site" evidence="13">
    <location>
        <begin position="113"/>
        <end position="120"/>
    </location>
    <ligand>
        <name>ATP</name>
        <dbReference type="ChEBI" id="CHEBI:30616"/>
    </ligand>
</feature>
<keyword evidence="7 13" id="KW-0547">Nucleotide-binding</keyword>
<dbReference type="CDD" id="cd02027">
    <property type="entry name" value="APSK"/>
    <property type="match status" value="1"/>
</dbReference>
<dbReference type="Proteomes" id="UP000199437">
    <property type="component" value="Unassembled WGS sequence"/>
</dbReference>
<evidence type="ECO:0000256" key="14">
    <source>
        <dbReference type="RuleBase" id="RU004347"/>
    </source>
</evidence>
<dbReference type="PANTHER" id="PTHR11055:SF1">
    <property type="entry name" value="PAPS SYNTHETASE, ISOFORM D"/>
    <property type="match status" value="1"/>
</dbReference>
<keyword evidence="9 13" id="KW-0067">ATP-binding</keyword>
<dbReference type="STRING" id="1267423.SAMN05216290_0938"/>
<feature type="domain" description="APS kinase" evidence="15">
    <location>
        <begin position="105"/>
        <end position="255"/>
    </location>
</feature>
<sequence>MVDSRLRHIAKSVTWRIVGTLDTMLLAWVISGSPVTGLKIGAAEIITKMILYYLHERVWYRLNFGLDRKRERRKRLERAKSVAENITKQSFKINREKREVLLKQQPIVVWFTGLSGSGKSTMSNLLENELHESGFKTYALDGDNIRHGLCNDLAFTDEDRVENIRRIGEVSKLFVDAGIVVLSSFVSPFKEDRDRVKHLVGEHRFIEVFVDCPIEICEQRDVKGLYKKAREGQIKNFTGIDSPFELPKNPDVVLKTAGESPQESLEKLLKVVESKISLRQNVEV</sequence>
<dbReference type="GO" id="GO:0070814">
    <property type="term" value="P:hydrogen sulfide biosynthetic process"/>
    <property type="evidence" value="ECO:0007669"/>
    <property type="project" value="UniProtKB-UniRule"/>
</dbReference>
<dbReference type="PANTHER" id="PTHR11055">
    <property type="entry name" value="BIFUNCTIONAL 3'-PHOSPHOADENOSINE 5'-PHOSPHOSULFATE SYNTHASE"/>
    <property type="match status" value="1"/>
</dbReference>
<evidence type="ECO:0000256" key="13">
    <source>
        <dbReference type="HAMAP-Rule" id="MF_00065"/>
    </source>
</evidence>
<dbReference type="InterPro" id="IPR018638">
    <property type="entry name" value="DUF2061_membrane"/>
</dbReference>
<reference evidence="18" key="1">
    <citation type="submission" date="2016-10" db="EMBL/GenBank/DDBJ databases">
        <authorList>
            <person name="Varghese N."/>
            <person name="Submissions S."/>
        </authorList>
    </citation>
    <scope>NUCLEOTIDE SEQUENCE [LARGE SCALE GENOMIC DNA]</scope>
    <source>
        <strain evidence="18">CGMCC 1.12402</strain>
    </source>
</reference>
<dbReference type="OrthoDB" id="9804504at2"/>
<comment type="catalytic activity">
    <reaction evidence="1 13 14">
        <text>adenosine 5'-phosphosulfate + ATP = 3'-phosphoadenylyl sulfate + ADP + H(+)</text>
        <dbReference type="Rhea" id="RHEA:24152"/>
        <dbReference type="ChEBI" id="CHEBI:15378"/>
        <dbReference type="ChEBI" id="CHEBI:30616"/>
        <dbReference type="ChEBI" id="CHEBI:58243"/>
        <dbReference type="ChEBI" id="CHEBI:58339"/>
        <dbReference type="ChEBI" id="CHEBI:456216"/>
        <dbReference type="EC" id="2.7.1.25"/>
    </reaction>
</comment>
<dbReference type="FunFam" id="3.40.50.300:FF:000212">
    <property type="entry name" value="Adenylyl-sulfate kinase"/>
    <property type="match status" value="1"/>
</dbReference>
<feature type="domain" description="DUF2061" evidence="16">
    <location>
        <begin position="9"/>
        <end position="59"/>
    </location>
</feature>
<evidence type="ECO:0000259" key="15">
    <source>
        <dbReference type="Pfam" id="PF01583"/>
    </source>
</evidence>
<evidence type="ECO:0000256" key="11">
    <source>
        <dbReference type="ARBA" id="ARBA00031393"/>
    </source>
</evidence>
<dbReference type="NCBIfam" id="NF003013">
    <property type="entry name" value="PRK03846.1"/>
    <property type="match status" value="1"/>
</dbReference>
<evidence type="ECO:0000256" key="8">
    <source>
        <dbReference type="ARBA" id="ARBA00022777"/>
    </source>
</evidence>
<proteinExistence type="inferred from homology"/>
<organism evidence="17 18">
    <name type="scientific">Roseivirga pacifica</name>
    <dbReference type="NCBI Taxonomy" id="1267423"/>
    <lineage>
        <taxon>Bacteria</taxon>
        <taxon>Pseudomonadati</taxon>
        <taxon>Bacteroidota</taxon>
        <taxon>Cytophagia</taxon>
        <taxon>Cytophagales</taxon>
        <taxon>Roseivirgaceae</taxon>
        <taxon>Roseivirga</taxon>
    </lineage>
</organism>
<evidence type="ECO:0000256" key="7">
    <source>
        <dbReference type="ARBA" id="ARBA00022741"/>
    </source>
</evidence>
<comment type="pathway">
    <text evidence="3 13 14">Sulfur metabolism; hydrogen sulfide biosynthesis; sulfite from sulfate: step 2/3.</text>
</comment>
<dbReference type="GO" id="GO:0005524">
    <property type="term" value="F:ATP binding"/>
    <property type="evidence" value="ECO:0007669"/>
    <property type="project" value="UniProtKB-UniRule"/>
</dbReference>
<evidence type="ECO:0000256" key="10">
    <source>
        <dbReference type="ARBA" id="ARBA00029724"/>
    </source>
</evidence>
<evidence type="ECO:0000259" key="16">
    <source>
        <dbReference type="Pfam" id="PF09834"/>
    </source>
</evidence>
<evidence type="ECO:0000256" key="9">
    <source>
        <dbReference type="ARBA" id="ARBA00022840"/>
    </source>
</evidence>
<accession>A0A1I0N5S8</accession>
<dbReference type="GO" id="GO:0000103">
    <property type="term" value="P:sulfate assimilation"/>
    <property type="evidence" value="ECO:0007669"/>
    <property type="project" value="UniProtKB-UniRule"/>
</dbReference>
<comment type="similarity">
    <text evidence="4 13 14">Belongs to the APS kinase family.</text>
</comment>
<dbReference type="RefSeq" id="WP_090257319.1">
    <property type="nucleotide sequence ID" value="NZ_FOIR01000001.1"/>
</dbReference>
<dbReference type="Pfam" id="PF01583">
    <property type="entry name" value="APS_kinase"/>
    <property type="match status" value="1"/>
</dbReference>
<evidence type="ECO:0000313" key="17">
    <source>
        <dbReference type="EMBL" id="SEV96215.1"/>
    </source>
</evidence>
<keyword evidence="13" id="KW-0597">Phosphoprotein</keyword>
<dbReference type="GeneID" id="99985676"/>
<evidence type="ECO:0000256" key="3">
    <source>
        <dbReference type="ARBA" id="ARBA00004806"/>
    </source>
</evidence>
<keyword evidence="18" id="KW-1185">Reference proteome</keyword>
<dbReference type="Gene3D" id="3.40.50.300">
    <property type="entry name" value="P-loop containing nucleotide triphosphate hydrolases"/>
    <property type="match status" value="1"/>
</dbReference>
<dbReference type="AlphaFoldDB" id="A0A1I0N5S8"/>
<keyword evidence="6 13" id="KW-0808">Transferase</keyword>
<name>A0A1I0N5S8_9BACT</name>
<dbReference type="InterPro" id="IPR059117">
    <property type="entry name" value="APS_kinase_dom"/>
</dbReference>
<dbReference type="GO" id="GO:0004020">
    <property type="term" value="F:adenylylsulfate kinase activity"/>
    <property type="evidence" value="ECO:0007669"/>
    <property type="project" value="UniProtKB-UniRule"/>
</dbReference>
<dbReference type="InterPro" id="IPR002891">
    <property type="entry name" value="APS"/>
</dbReference>
<keyword evidence="8 13" id="KW-0418">Kinase</keyword>
<dbReference type="SUPFAM" id="SSF52540">
    <property type="entry name" value="P-loop containing nucleoside triphosphate hydrolases"/>
    <property type="match status" value="1"/>
</dbReference>
<evidence type="ECO:0000256" key="6">
    <source>
        <dbReference type="ARBA" id="ARBA00022679"/>
    </source>
</evidence>
<evidence type="ECO:0000256" key="4">
    <source>
        <dbReference type="ARBA" id="ARBA00007008"/>
    </source>
</evidence>
<dbReference type="EMBL" id="FOIR01000001">
    <property type="protein sequence ID" value="SEV96215.1"/>
    <property type="molecule type" value="Genomic_DNA"/>
</dbReference>
<protein>
    <recommendedName>
        <fullName evidence="5 13">Adenylyl-sulfate kinase</fullName>
        <ecNumber evidence="5 13">2.7.1.25</ecNumber>
    </recommendedName>
    <alternativeName>
        <fullName evidence="11 13">APS kinase</fullName>
    </alternativeName>
    <alternativeName>
        <fullName evidence="12 13">ATP adenosine-5'-phosphosulfate 3'-phosphotransferase</fullName>
    </alternativeName>
    <alternativeName>
        <fullName evidence="10 13">Adenosine-5'-phosphosulfate kinase</fullName>
    </alternativeName>
</protein>
<evidence type="ECO:0000256" key="1">
    <source>
        <dbReference type="ARBA" id="ARBA00001823"/>
    </source>
</evidence>
<feature type="active site" description="Phosphoserine intermediate" evidence="13">
    <location>
        <position position="187"/>
    </location>
</feature>